<sequence length="104" mass="11741">MLINFCFVIYCGLFELFLLVLVKGSLYMTKLISLCYCLPVLLGGRPLLQKLLQLLQNTFLPATRAAPKVLWAFPPLACRLNGMFVLVNLLVHGNFSRVKLQTPE</sequence>
<evidence type="ECO:0000256" key="1">
    <source>
        <dbReference type="SAM" id="Phobius"/>
    </source>
</evidence>
<feature type="transmembrane region" description="Helical" evidence="1">
    <location>
        <begin position="69"/>
        <end position="91"/>
    </location>
</feature>
<keyword evidence="1" id="KW-0812">Transmembrane</keyword>
<name>A0A6B0U8L9_IXORI</name>
<dbReference type="AlphaFoldDB" id="A0A6B0U8L9"/>
<keyword evidence="1" id="KW-0472">Membrane</keyword>
<feature type="transmembrane region" description="Helical" evidence="1">
    <location>
        <begin position="7"/>
        <end position="25"/>
    </location>
</feature>
<evidence type="ECO:0000313" key="2">
    <source>
        <dbReference type="EMBL" id="MXU88899.1"/>
    </source>
</evidence>
<protein>
    <submittedName>
        <fullName evidence="2">Uncharacterized protein</fullName>
    </submittedName>
</protein>
<reference evidence="2" key="1">
    <citation type="submission" date="2019-12" db="EMBL/GenBank/DDBJ databases">
        <title>An insight into the sialome of adult female Ixodes ricinus ticks feeding for 6 days.</title>
        <authorList>
            <person name="Perner J."/>
            <person name="Ribeiro J.M.C."/>
        </authorList>
    </citation>
    <scope>NUCLEOTIDE SEQUENCE</scope>
    <source>
        <strain evidence="2">Semi-engorged</strain>
        <tissue evidence="2">Salivary glands</tissue>
    </source>
</reference>
<accession>A0A6B0U8L9</accession>
<dbReference type="EMBL" id="GIFC01006816">
    <property type="protein sequence ID" value="MXU88899.1"/>
    <property type="molecule type" value="Transcribed_RNA"/>
</dbReference>
<proteinExistence type="predicted"/>
<keyword evidence="1" id="KW-1133">Transmembrane helix</keyword>
<organism evidence="2">
    <name type="scientific">Ixodes ricinus</name>
    <name type="common">Common tick</name>
    <name type="synonym">Acarus ricinus</name>
    <dbReference type="NCBI Taxonomy" id="34613"/>
    <lineage>
        <taxon>Eukaryota</taxon>
        <taxon>Metazoa</taxon>
        <taxon>Ecdysozoa</taxon>
        <taxon>Arthropoda</taxon>
        <taxon>Chelicerata</taxon>
        <taxon>Arachnida</taxon>
        <taxon>Acari</taxon>
        <taxon>Parasitiformes</taxon>
        <taxon>Ixodida</taxon>
        <taxon>Ixodoidea</taxon>
        <taxon>Ixodidae</taxon>
        <taxon>Ixodinae</taxon>
        <taxon>Ixodes</taxon>
    </lineage>
</organism>